<protein>
    <submittedName>
        <fullName evidence="1">Uncharacterized protein</fullName>
    </submittedName>
</protein>
<evidence type="ECO:0000313" key="2">
    <source>
        <dbReference type="Proteomes" id="UP001054837"/>
    </source>
</evidence>
<evidence type="ECO:0000313" key="1">
    <source>
        <dbReference type="EMBL" id="GIX96372.1"/>
    </source>
</evidence>
<reference evidence="1 2" key="1">
    <citation type="submission" date="2021-06" db="EMBL/GenBank/DDBJ databases">
        <title>Caerostris darwini draft genome.</title>
        <authorList>
            <person name="Kono N."/>
            <person name="Arakawa K."/>
        </authorList>
    </citation>
    <scope>NUCLEOTIDE SEQUENCE [LARGE SCALE GENOMIC DNA]</scope>
</reference>
<comment type="caution">
    <text evidence="1">The sequence shown here is derived from an EMBL/GenBank/DDBJ whole genome shotgun (WGS) entry which is preliminary data.</text>
</comment>
<keyword evidence="2" id="KW-1185">Reference proteome</keyword>
<gene>
    <name evidence="1" type="ORF">CDAR_192391</name>
</gene>
<proteinExistence type="predicted"/>
<dbReference type="EMBL" id="BPLQ01002900">
    <property type="protein sequence ID" value="GIX96372.1"/>
    <property type="molecule type" value="Genomic_DNA"/>
</dbReference>
<name>A0AAV4PME8_9ARAC</name>
<dbReference type="Proteomes" id="UP001054837">
    <property type="component" value="Unassembled WGS sequence"/>
</dbReference>
<sequence length="174" mass="19637">MKQYQHKTPIDMTYTIVNDFTFNFQGCKTSTVTHFLHVILPPVVLLGRRLGIVKAPLRYFPDAPPTFFRVQDERIQIDFAASESVGDNLKGGRGGDARFPLPRLVNLILLIRGLGPPRQIPSYTQSCVREIVGGAQRKPPYKGYALPGVAAELCIWNKMFLFSIKCVDVWEFIP</sequence>
<dbReference type="AlphaFoldDB" id="A0AAV4PME8"/>
<organism evidence="1 2">
    <name type="scientific">Caerostris darwini</name>
    <dbReference type="NCBI Taxonomy" id="1538125"/>
    <lineage>
        <taxon>Eukaryota</taxon>
        <taxon>Metazoa</taxon>
        <taxon>Ecdysozoa</taxon>
        <taxon>Arthropoda</taxon>
        <taxon>Chelicerata</taxon>
        <taxon>Arachnida</taxon>
        <taxon>Araneae</taxon>
        <taxon>Araneomorphae</taxon>
        <taxon>Entelegynae</taxon>
        <taxon>Araneoidea</taxon>
        <taxon>Araneidae</taxon>
        <taxon>Caerostris</taxon>
    </lineage>
</organism>
<accession>A0AAV4PME8</accession>